<evidence type="ECO:0000313" key="2">
    <source>
        <dbReference type="Proteomes" id="UP001060215"/>
    </source>
</evidence>
<keyword evidence="2" id="KW-1185">Reference proteome</keyword>
<dbReference type="EMBL" id="CM045759">
    <property type="protein sequence ID" value="KAI8020277.1"/>
    <property type="molecule type" value="Genomic_DNA"/>
</dbReference>
<reference evidence="1 2" key="1">
    <citation type="journal article" date="2022" name="Plant J.">
        <title>Chromosome-level genome of Camellia lanceoleosa provides a valuable resource for understanding genome evolution and self-incompatibility.</title>
        <authorList>
            <person name="Gong W."/>
            <person name="Xiao S."/>
            <person name="Wang L."/>
            <person name="Liao Z."/>
            <person name="Chang Y."/>
            <person name="Mo W."/>
            <person name="Hu G."/>
            <person name="Li W."/>
            <person name="Zhao G."/>
            <person name="Zhu H."/>
            <person name="Hu X."/>
            <person name="Ji K."/>
            <person name="Xiang X."/>
            <person name="Song Q."/>
            <person name="Yuan D."/>
            <person name="Jin S."/>
            <person name="Zhang L."/>
        </authorList>
    </citation>
    <scope>NUCLEOTIDE SEQUENCE [LARGE SCALE GENOMIC DNA]</scope>
    <source>
        <strain evidence="1">SQ_2022a</strain>
    </source>
</reference>
<gene>
    <name evidence="1" type="ORF">LOK49_LG04G03852</name>
</gene>
<dbReference type="Proteomes" id="UP001060215">
    <property type="component" value="Chromosome 2"/>
</dbReference>
<accession>A0ACC0I661</accession>
<protein>
    <submittedName>
        <fullName evidence="1">Uncharacterized protein</fullName>
    </submittedName>
</protein>
<comment type="caution">
    <text evidence="1">The sequence shown here is derived from an EMBL/GenBank/DDBJ whole genome shotgun (WGS) entry which is preliminary data.</text>
</comment>
<sequence>MALSLGSSSSGIGSFSILIELIKVSAPPPRVSVYSEIGEVILTYPSPLRRLDDEFNEVVKCYKGKMEEVMEDAEELNKQMDALIGLRFRVDNPAMGSRTSDAMNLAANGKKPVRSHMDVIQEAEMSTKGNVDDEVRPDNEPKSSTNHSKAGVVGFRPPSLKVLNHVKINCNKYIGNRCFSLLNLLAFSKIMKKYDTITSRNTSKAYLEMIDKSYFLLHLMLPQVTRLIERVEATFIKHFSNGNRRKAINTLRQQAKSEKHRMTYFLEIYLWLGRGQYMENIFPLYSLFGFIDPHMIMFSGNNFCWHFRVNYAFIFGFKKGMELGYREVLLVSSAGASYNILCIQCLLPFKLLLPYPMCLSLSLCSFIQENPPRFLLCGSAY</sequence>
<name>A0ACC0I661_9ERIC</name>
<organism evidence="1 2">
    <name type="scientific">Camellia lanceoleosa</name>
    <dbReference type="NCBI Taxonomy" id="1840588"/>
    <lineage>
        <taxon>Eukaryota</taxon>
        <taxon>Viridiplantae</taxon>
        <taxon>Streptophyta</taxon>
        <taxon>Embryophyta</taxon>
        <taxon>Tracheophyta</taxon>
        <taxon>Spermatophyta</taxon>
        <taxon>Magnoliopsida</taxon>
        <taxon>eudicotyledons</taxon>
        <taxon>Gunneridae</taxon>
        <taxon>Pentapetalae</taxon>
        <taxon>asterids</taxon>
        <taxon>Ericales</taxon>
        <taxon>Theaceae</taxon>
        <taxon>Camellia</taxon>
    </lineage>
</organism>
<proteinExistence type="predicted"/>
<evidence type="ECO:0000313" key="1">
    <source>
        <dbReference type="EMBL" id="KAI8020277.1"/>
    </source>
</evidence>